<evidence type="ECO:0000313" key="2">
    <source>
        <dbReference type="Proteomes" id="UP000244189"/>
    </source>
</evidence>
<evidence type="ECO:0000313" key="1">
    <source>
        <dbReference type="EMBL" id="PTQ59735.1"/>
    </source>
</evidence>
<dbReference type="EMBL" id="QAOG01000004">
    <property type="protein sequence ID" value="PTQ59735.1"/>
    <property type="molecule type" value="Genomic_DNA"/>
</dbReference>
<dbReference type="RefSeq" id="WP_146168827.1">
    <property type="nucleotide sequence ID" value="NZ_QAOG01000004.1"/>
</dbReference>
<sequence>MTIARLVRMPDGFRWPAAARARMPRIDVSDFAVELARLAGASGLVHLFDPADYSVTNGVALDRASGTTWSRKDAGGDGPAVSSINGKTALSFVRGTSRRLVSSAVRPAGSFSVAMAWTIAAGDAAAQPCTIMASGNNSAGYNNSGQLIFTIGGDQMPCGEAPGTHVGIFSYDEATKEIAYIRRNGTVANRFTSPSAAGAGDRWNIGGWFFDGNDPTMKAGRFMVFNKALHLDANLPTGAALLNLLGTEYNVAN</sequence>
<organism evidence="1 2">
    <name type="scientific">Sphingomonas aurantiaca</name>
    <dbReference type="NCBI Taxonomy" id="185949"/>
    <lineage>
        <taxon>Bacteria</taxon>
        <taxon>Pseudomonadati</taxon>
        <taxon>Pseudomonadota</taxon>
        <taxon>Alphaproteobacteria</taxon>
        <taxon>Sphingomonadales</taxon>
        <taxon>Sphingomonadaceae</taxon>
        <taxon>Sphingomonas</taxon>
    </lineage>
</organism>
<protein>
    <recommendedName>
        <fullName evidence="3">Concanavalin A-like lectin/glucanase superfamily protein</fullName>
    </recommendedName>
</protein>
<dbReference type="AlphaFoldDB" id="A0A2T5GK91"/>
<name>A0A2T5GK91_9SPHN</name>
<proteinExistence type="predicted"/>
<dbReference type="Proteomes" id="UP000244189">
    <property type="component" value="Unassembled WGS sequence"/>
</dbReference>
<gene>
    <name evidence="1" type="ORF">C8J26_2587</name>
</gene>
<accession>A0A2T5GK91</accession>
<comment type="caution">
    <text evidence="1">The sequence shown here is derived from an EMBL/GenBank/DDBJ whole genome shotgun (WGS) entry which is preliminary data.</text>
</comment>
<keyword evidence="2" id="KW-1185">Reference proteome</keyword>
<evidence type="ECO:0008006" key="3">
    <source>
        <dbReference type="Google" id="ProtNLM"/>
    </source>
</evidence>
<reference evidence="1 2" key="1">
    <citation type="submission" date="2018-04" db="EMBL/GenBank/DDBJ databases">
        <title>Genomic Encyclopedia of Type Strains, Phase III (KMG-III): the genomes of soil and plant-associated and newly described type strains.</title>
        <authorList>
            <person name="Whitman W."/>
        </authorList>
    </citation>
    <scope>NUCLEOTIDE SEQUENCE [LARGE SCALE GENOMIC DNA]</scope>
    <source>
        <strain evidence="1 2">MA101b</strain>
    </source>
</reference>